<keyword evidence="6" id="KW-0175">Coiled coil</keyword>
<keyword evidence="10" id="KW-1185">Reference proteome</keyword>
<dbReference type="SUPFAM" id="SSF48452">
    <property type="entry name" value="TPR-like"/>
    <property type="match status" value="1"/>
</dbReference>
<dbReference type="PROSITE" id="PS00107">
    <property type="entry name" value="PROTEIN_KINASE_ATP"/>
    <property type="match status" value="1"/>
</dbReference>
<dbReference type="Gene3D" id="1.25.40.10">
    <property type="entry name" value="Tetratricopeptide repeat domain"/>
    <property type="match status" value="1"/>
</dbReference>
<protein>
    <submittedName>
        <fullName evidence="9">Serine/threonine protein kinase</fullName>
    </submittedName>
</protein>
<keyword evidence="7" id="KW-1133">Transmembrane helix</keyword>
<gene>
    <name evidence="9" type="ORF">FQY79_15225</name>
</gene>
<dbReference type="PANTHER" id="PTHR43289:SF34">
    <property type="entry name" value="SERINE_THREONINE-PROTEIN KINASE YBDM-RELATED"/>
    <property type="match status" value="1"/>
</dbReference>
<dbReference type="RefSeq" id="WP_146313751.1">
    <property type="nucleotide sequence ID" value="NZ_VOHE01000017.1"/>
</dbReference>
<evidence type="ECO:0000256" key="1">
    <source>
        <dbReference type="ARBA" id="ARBA00022679"/>
    </source>
</evidence>
<feature type="transmembrane region" description="Helical" evidence="7">
    <location>
        <begin position="369"/>
        <end position="387"/>
    </location>
</feature>
<keyword evidence="3 9" id="KW-0418">Kinase</keyword>
<organism evidence="9 10">
    <name type="scientific">Luteimonas wenzhouensis</name>
    <dbReference type="NCBI Taxonomy" id="2599615"/>
    <lineage>
        <taxon>Bacteria</taxon>
        <taxon>Pseudomonadati</taxon>
        <taxon>Pseudomonadota</taxon>
        <taxon>Gammaproteobacteria</taxon>
        <taxon>Lysobacterales</taxon>
        <taxon>Lysobacteraceae</taxon>
        <taxon>Luteimonas</taxon>
    </lineage>
</organism>
<dbReference type="OrthoDB" id="9801841at2"/>
<comment type="caution">
    <text evidence="9">The sequence shown here is derived from an EMBL/GenBank/DDBJ whole genome shotgun (WGS) entry which is preliminary data.</text>
</comment>
<keyword evidence="2 5" id="KW-0547">Nucleotide-binding</keyword>
<dbReference type="GO" id="GO:0005524">
    <property type="term" value="F:ATP binding"/>
    <property type="evidence" value="ECO:0007669"/>
    <property type="project" value="UniProtKB-UniRule"/>
</dbReference>
<dbReference type="CDD" id="cd14014">
    <property type="entry name" value="STKc_PknB_like"/>
    <property type="match status" value="1"/>
</dbReference>
<evidence type="ECO:0000256" key="3">
    <source>
        <dbReference type="ARBA" id="ARBA00022777"/>
    </source>
</evidence>
<evidence type="ECO:0000313" key="10">
    <source>
        <dbReference type="Proteomes" id="UP000315949"/>
    </source>
</evidence>
<dbReference type="PROSITE" id="PS50011">
    <property type="entry name" value="PROTEIN_KINASE_DOM"/>
    <property type="match status" value="1"/>
</dbReference>
<evidence type="ECO:0000256" key="6">
    <source>
        <dbReference type="SAM" id="Coils"/>
    </source>
</evidence>
<dbReference type="InterPro" id="IPR008271">
    <property type="entry name" value="Ser/Thr_kinase_AS"/>
</dbReference>
<keyword evidence="7" id="KW-0812">Transmembrane</keyword>
<feature type="binding site" evidence="5">
    <location>
        <position position="107"/>
    </location>
    <ligand>
        <name>ATP</name>
        <dbReference type="ChEBI" id="CHEBI:30616"/>
    </ligand>
</feature>
<proteinExistence type="predicted"/>
<evidence type="ECO:0000259" key="8">
    <source>
        <dbReference type="PROSITE" id="PS50011"/>
    </source>
</evidence>
<feature type="coiled-coil region" evidence="6">
    <location>
        <begin position="385"/>
        <end position="412"/>
    </location>
</feature>
<dbReference type="InterPro" id="IPR011009">
    <property type="entry name" value="Kinase-like_dom_sf"/>
</dbReference>
<dbReference type="InterPro" id="IPR017441">
    <property type="entry name" value="Protein_kinase_ATP_BS"/>
</dbReference>
<dbReference type="GO" id="GO:0004674">
    <property type="term" value="F:protein serine/threonine kinase activity"/>
    <property type="evidence" value="ECO:0007669"/>
    <property type="project" value="UniProtKB-KW"/>
</dbReference>
<evidence type="ECO:0000256" key="2">
    <source>
        <dbReference type="ARBA" id="ARBA00022741"/>
    </source>
</evidence>
<keyword evidence="4 5" id="KW-0067">ATP-binding</keyword>
<dbReference type="Gene3D" id="3.30.200.20">
    <property type="entry name" value="Phosphorylase Kinase, domain 1"/>
    <property type="match status" value="1"/>
</dbReference>
<dbReference type="SMART" id="SM00220">
    <property type="entry name" value="S_TKc"/>
    <property type="match status" value="1"/>
</dbReference>
<dbReference type="SUPFAM" id="SSF56112">
    <property type="entry name" value="Protein kinase-like (PK-like)"/>
    <property type="match status" value="1"/>
</dbReference>
<dbReference type="AlphaFoldDB" id="A0A5C5TU64"/>
<dbReference type="PANTHER" id="PTHR43289">
    <property type="entry name" value="MITOGEN-ACTIVATED PROTEIN KINASE KINASE KINASE 20-RELATED"/>
    <property type="match status" value="1"/>
</dbReference>
<accession>A0A5C5TU64</accession>
<dbReference type="Pfam" id="PF00069">
    <property type="entry name" value="Pkinase"/>
    <property type="match status" value="1"/>
</dbReference>
<reference evidence="9 10" key="1">
    <citation type="submission" date="2019-07" db="EMBL/GenBank/DDBJ databases">
        <title>Luteimonas sp. YD-1 nov., isolated from acidic soil.</title>
        <authorList>
            <person name="Zhou J."/>
        </authorList>
    </citation>
    <scope>NUCLEOTIDE SEQUENCE [LARGE SCALE GENOMIC DNA]</scope>
    <source>
        <strain evidence="9 10">YD-1</strain>
    </source>
</reference>
<dbReference type="EMBL" id="VOHE01000017">
    <property type="protein sequence ID" value="TWT16802.1"/>
    <property type="molecule type" value="Genomic_DNA"/>
</dbReference>
<dbReference type="Gene3D" id="1.10.510.10">
    <property type="entry name" value="Transferase(Phosphotransferase) domain 1"/>
    <property type="match status" value="1"/>
</dbReference>
<keyword evidence="9" id="KW-0723">Serine/threonine-protein kinase</keyword>
<evidence type="ECO:0000256" key="5">
    <source>
        <dbReference type="PROSITE-ProRule" id="PRU10141"/>
    </source>
</evidence>
<feature type="domain" description="Protein kinase" evidence="8">
    <location>
        <begin position="76"/>
        <end position="344"/>
    </location>
</feature>
<sequence length="810" mass="87267">MDGRTRYRRAVAIVEATDGLDEAAREALVARECAGDDALRAEVEWLLRATQEEDPAPPPPQDLSGAVIEAAAGSDYRLLHLLGRGGMGAVYLAERRFAGGNQQVALKLLHPGAWPEADAARRLASEARILARLSHRHIARLLDAGRLQDGRPFLAMEYVEGERIDRWCDARALPLAERLRLFLKVCDAVEYAHRHLVIHRDLKPSNILVDAGGEPRLLDFGIARLLDGAADAPTGTAHHALTLSYASPEQIRNEPLSTASDVWQLGVVLYELVSGVRPFPASAAPLAMGHAILSGEPAPPGRAPGRKRAVPEDVDAIVMKAMRTAPGDRYASVAELAADLRRFLASRPVHARRGRWWYRLRRFVGRHRAGVAVGVAFVALLAGFAAAREEQLRAAQRERDRAQAMVEFMQGLFEDADPSRTRGNRITVAEALDLGVERLRSGPALAPATHAALLLSIGRGYTALDMGHRAIPLLREADALLAQAGAPMLERGRAKAALRRAYSMALDTASAIDAGREAIELLRRAGAADTEILRVRINLLYDHLTVGDTPLPALRDELVGIVAGLETAPGSDRELLIQALAVLSMVEVAAGEDAVAARHAGRALAIAKDMYGPEDPALIYYRFTDSLARIRSDPAGAVRAYREQIADYERMNDRPTPGLGALYTYAGRALAQMGQGEEALAMLVRGEEIARGFADVAPDFHLNVLSLLAAQYQRLGRAEEAERLLQPWLERMEARAGTGAAWAVNGRIRALNVLGDIALARGADAEAADRFRAALDTAARHADVAASGLRRASADGLCRTGSAAGGTQCG</sequence>
<evidence type="ECO:0000313" key="9">
    <source>
        <dbReference type="EMBL" id="TWT16802.1"/>
    </source>
</evidence>
<evidence type="ECO:0000256" key="4">
    <source>
        <dbReference type="ARBA" id="ARBA00022840"/>
    </source>
</evidence>
<keyword evidence="1" id="KW-0808">Transferase</keyword>
<evidence type="ECO:0000256" key="7">
    <source>
        <dbReference type="SAM" id="Phobius"/>
    </source>
</evidence>
<dbReference type="InterPro" id="IPR011990">
    <property type="entry name" value="TPR-like_helical_dom_sf"/>
</dbReference>
<dbReference type="PROSITE" id="PS00108">
    <property type="entry name" value="PROTEIN_KINASE_ST"/>
    <property type="match status" value="1"/>
</dbReference>
<dbReference type="InterPro" id="IPR000719">
    <property type="entry name" value="Prot_kinase_dom"/>
</dbReference>
<keyword evidence="7" id="KW-0472">Membrane</keyword>
<name>A0A5C5TU64_9GAMM</name>
<dbReference type="Proteomes" id="UP000315949">
    <property type="component" value="Unassembled WGS sequence"/>
</dbReference>